<evidence type="ECO:0000313" key="2">
    <source>
        <dbReference type="Proteomes" id="UP001465976"/>
    </source>
</evidence>
<comment type="caution">
    <text evidence="1">The sequence shown here is derived from an EMBL/GenBank/DDBJ whole genome shotgun (WGS) entry which is preliminary data.</text>
</comment>
<sequence length="242" mass="27655">MDILLSDPLLSRHPNVPAEMDRIISREESDDLLRVDTAPSVLPARKTISWRLSGPPVEGSAYVDLSRVVLWVDSEDVGEFPSTALEADVVLAQRNHQSLMVLFVGFDDSPSGRQRLSRIYTRLEFRYRAHCIMCETSSAALEQVYRISLVMNTYHVVLPHSPLFTDDLALTYLRMLLQLDGASVPQMKHVTRRFPNWRSLSESFEAQDNGTLHDNGRLKETENGVYSWVWQQLRELHRDSGC</sequence>
<proteinExistence type="predicted"/>
<gene>
    <name evidence="1" type="ORF">V5O48_017134</name>
</gene>
<protein>
    <submittedName>
        <fullName evidence="1">Uncharacterized protein</fullName>
    </submittedName>
</protein>
<accession>A0ABR3EPY2</accession>
<evidence type="ECO:0000313" key="1">
    <source>
        <dbReference type="EMBL" id="KAL0564902.1"/>
    </source>
</evidence>
<dbReference type="Gene3D" id="1.10.150.670">
    <property type="entry name" value="Crossover junction endonuclease EME1, DNA-binding domain"/>
    <property type="match status" value="1"/>
</dbReference>
<name>A0ABR3EPY2_9AGAR</name>
<dbReference type="EMBL" id="JBAHYK010002523">
    <property type="protein sequence ID" value="KAL0564902.1"/>
    <property type="molecule type" value="Genomic_DNA"/>
</dbReference>
<dbReference type="InterPro" id="IPR042530">
    <property type="entry name" value="EME1/EME2_C"/>
</dbReference>
<reference evidence="1 2" key="1">
    <citation type="submission" date="2024-02" db="EMBL/GenBank/DDBJ databases">
        <title>A draft genome for the cacao thread blight pathogen Marasmius crinis-equi.</title>
        <authorList>
            <person name="Cohen S.P."/>
            <person name="Baruah I.K."/>
            <person name="Amoako-Attah I."/>
            <person name="Bukari Y."/>
            <person name="Meinhardt L.W."/>
            <person name="Bailey B.A."/>
        </authorList>
    </citation>
    <scope>NUCLEOTIDE SEQUENCE [LARGE SCALE GENOMIC DNA]</scope>
    <source>
        <strain evidence="1 2">GH-76</strain>
    </source>
</reference>
<dbReference type="Proteomes" id="UP001465976">
    <property type="component" value="Unassembled WGS sequence"/>
</dbReference>
<keyword evidence="2" id="KW-1185">Reference proteome</keyword>
<organism evidence="1 2">
    <name type="scientific">Marasmius crinis-equi</name>
    <dbReference type="NCBI Taxonomy" id="585013"/>
    <lineage>
        <taxon>Eukaryota</taxon>
        <taxon>Fungi</taxon>
        <taxon>Dikarya</taxon>
        <taxon>Basidiomycota</taxon>
        <taxon>Agaricomycotina</taxon>
        <taxon>Agaricomycetes</taxon>
        <taxon>Agaricomycetidae</taxon>
        <taxon>Agaricales</taxon>
        <taxon>Marasmiineae</taxon>
        <taxon>Marasmiaceae</taxon>
        <taxon>Marasmius</taxon>
    </lineage>
</organism>